<organism evidence="3 4">
    <name type="scientific">Eruca vesicaria subsp. sativa</name>
    <name type="common">Garden rocket</name>
    <name type="synonym">Eruca sativa</name>
    <dbReference type="NCBI Taxonomy" id="29727"/>
    <lineage>
        <taxon>Eukaryota</taxon>
        <taxon>Viridiplantae</taxon>
        <taxon>Streptophyta</taxon>
        <taxon>Embryophyta</taxon>
        <taxon>Tracheophyta</taxon>
        <taxon>Spermatophyta</taxon>
        <taxon>Magnoliopsida</taxon>
        <taxon>eudicotyledons</taxon>
        <taxon>Gunneridae</taxon>
        <taxon>Pentapetalae</taxon>
        <taxon>rosids</taxon>
        <taxon>malvids</taxon>
        <taxon>Brassicales</taxon>
        <taxon>Brassicaceae</taxon>
        <taxon>Brassiceae</taxon>
        <taxon>Eruca</taxon>
    </lineage>
</organism>
<dbReference type="PANTHER" id="PTHR24096">
    <property type="entry name" value="LONG-CHAIN-FATTY-ACID--COA LIGASE"/>
    <property type="match status" value="1"/>
</dbReference>
<dbReference type="InterPro" id="IPR000873">
    <property type="entry name" value="AMP-dep_synth/lig_dom"/>
</dbReference>
<proteinExistence type="predicted"/>
<dbReference type="SUPFAM" id="SSF56801">
    <property type="entry name" value="Acetyl-CoA synthetase-like"/>
    <property type="match status" value="1"/>
</dbReference>
<gene>
    <name evidence="3" type="ORF">ERUC_LOCUS36166</name>
</gene>
<evidence type="ECO:0000313" key="3">
    <source>
        <dbReference type="EMBL" id="CAH8383683.1"/>
    </source>
</evidence>
<protein>
    <recommendedName>
        <fullName evidence="2">AMP-dependent synthetase/ligase domain-containing protein</fullName>
    </recommendedName>
</protein>
<evidence type="ECO:0000259" key="2">
    <source>
        <dbReference type="Pfam" id="PF00501"/>
    </source>
</evidence>
<dbReference type="GO" id="GO:0016874">
    <property type="term" value="F:ligase activity"/>
    <property type="evidence" value="ECO:0007669"/>
    <property type="project" value="UniProtKB-KW"/>
</dbReference>
<sequence length="71" mass="8026">MSHRRRRIRQRDTVMLLLPNSPEFALCFLAVAYLGAVSTTADPFYTKSEIEKQAKASATKMIITKSLILPK</sequence>
<dbReference type="Gene3D" id="3.40.50.980">
    <property type="match status" value="1"/>
</dbReference>
<name>A0ABC8LJ35_ERUVS</name>
<reference evidence="3 4" key="1">
    <citation type="submission" date="2022-03" db="EMBL/GenBank/DDBJ databases">
        <authorList>
            <person name="Macdonald S."/>
            <person name="Ahmed S."/>
            <person name="Newling K."/>
        </authorList>
    </citation>
    <scope>NUCLEOTIDE SEQUENCE [LARGE SCALE GENOMIC DNA]</scope>
</reference>
<dbReference type="EMBL" id="CAKOAT010597375">
    <property type="protein sequence ID" value="CAH8383683.1"/>
    <property type="molecule type" value="Genomic_DNA"/>
</dbReference>
<accession>A0ABC8LJ35</accession>
<dbReference type="Pfam" id="PF00501">
    <property type="entry name" value="AMP-binding"/>
    <property type="match status" value="1"/>
</dbReference>
<dbReference type="Proteomes" id="UP001642260">
    <property type="component" value="Unassembled WGS sequence"/>
</dbReference>
<feature type="domain" description="AMP-dependent synthetase/ligase" evidence="2">
    <location>
        <begin position="7"/>
        <end position="65"/>
    </location>
</feature>
<keyword evidence="1" id="KW-0436">Ligase</keyword>
<keyword evidence="4" id="KW-1185">Reference proteome</keyword>
<evidence type="ECO:0000256" key="1">
    <source>
        <dbReference type="ARBA" id="ARBA00022598"/>
    </source>
</evidence>
<dbReference type="AlphaFoldDB" id="A0ABC8LJ35"/>
<evidence type="ECO:0000313" key="4">
    <source>
        <dbReference type="Proteomes" id="UP001642260"/>
    </source>
</evidence>
<comment type="caution">
    <text evidence="3">The sequence shown here is derived from an EMBL/GenBank/DDBJ whole genome shotgun (WGS) entry which is preliminary data.</text>
</comment>
<dbReference type="PANTHER" id="PTHR24096:SF359">
    <property type="entry name" value="4-COUMARATE--COA LIGASE 4"/>
    <property type="match status" value="1"/>
</dbReference>